<accession>A0A2A2GHT7</accession>
<dbReference type="Pfam" id="PF00583">
    <property type="entry name" value="Acetyltransf_1"/>
    <property type="match status" value="1"/>
</dbReference>
<dbReference type="OrthoDB" id="2436196at2"/>
<organism evidence="2 3">
    <name type="scientific">Paracoccus salipaludis</name>
    <dbReference type="NCBI Taxonomy" id="2032623"/>
    <lineage>
        <taxon>Bacteria</taxon>
        <taxon>Pseudomonadati</taxon>
        <taxon>Pseudomonadota</taxon>
        <taxon>Alphaproteobacteria</taxon>
        <taxon>Rhodobacterales</taxon>
        <taxon>Paracoccaceae</taxon>
        <taxon>Paracoccus</taxon>
    </lineage>
</organism>
<dbReference type="PANTHER" id="PTHR43305">
    <property type="entry name" value="FAMILY N-ACETYLTRANSFERASE, PUTATIVE (AFU_ORTHOLOGUE AFUA_2G01380)-RELATED"/>
    <property type="match status" value="1"/>
</dbReference>
<dbReference type="PROSITE" id="PS51186">
    <property type="entry name" value="GNAT"/>
    <property type="match status" value="1"/>
</dbReference>
<sequence length="162" mass="17156">MSATIRPARFPDDLGAVRALFVEYIEGLGLDLTHQDVDGELAALPGSYVPPRGAFLLAELEGRPVGIGALRPLPDGSAELKRMYLRPGARGLGLGRRMAEALIGAARVAGCGLVRLDSQRDFTAALALYRDLGFVETARYNDNPLPGALFMALALSPRGVPG</sequence>
<evidence type="ECO:0000259" key="1">
    <source>
        <dbReference type="PROSITE" id="PS51186"/>
    </source>
</evidence>
<dbReference type="Proteomes" id="UP000218023">
    <property type="component" value="Unassembled WGS sequence"/>
</dbReference>
<name>A0A2A2GHT7_9RHOB</name>
<protein>
    <submittedName>
        <fullName evidence="2">GNAT family N-acetyltransferase</fullName>
    </submittedName>
</protein>
<evidence type="ECO:0000313" key="3">
    <source>
        <dbReference type="Proteomes" id="UP000218023"/>
    </source>
</evidence>
<dbReference type="PANTHER" id="PTHR43305:SF1">
    <property type="entry name" value="FAMILY N-ACETYLTRANSFERASE, PUTATIVE (AFU_ORTHOLOGUE AFUA_2G01380)-RELATED"/>
    <property type="match status" value="1"/>
</dbReference>
<dbReference type="InterPro" id="IPR016181">
    <property type="entry name" value="Acyl_CoA_acyltransferase"/>
</dbReference>
<dbReference type="RefSeq" id="WP_095640881.1">
    <property type="nucleotide sequence ID" value="NZ_NSJZ01000014.1"/>
</dbReference>
<dbReference type="CDD" id="cd04301">
    <property type="entry name" value="NAT_SF"/>
    <property type="match status" value="1"/>
</dbReference>
<evidence type="ECO:0000313" key="2">
    <source>
        <dbReference type="EMBL" id="PAU96425.1"/>
    </source>
</evidence>
<gene>
    <name evidence="2" type="ORF">CK240_13590</name>
</gene>
<keyword evidence="2" id="KW-0808">Transferase</keyword>
<comment type="caution">
    <text evidence="2">The sequence shown here is derived from an EMBL/GenBank/DDBJ whole genome shotgun (WGS) entry which is preliminary data.</text>
</comment>
<feature type="domain" description="N-acetyltransferase" evidence="1">
    <location>
        <begin position="3"/>
        <end position="156"/>
    </location>
</feature>
<reference evidence="2 3" key="1">
    <citation type="submission" date="2017-09" db="EMBL/GenBank/DDBJ databases">
        <title>Paracoccus alkalisoli sp. nov., isolated from saline alkaline soil.</title>
        <authorList>
            <person name="Dong X."/>
            <person name="Zhang G."/>
        </authorList>
    </citation>
    <scope>NUCLEOTIDE SEQUENCE [LARGE SCALE GENOMIC DNA]</scope>
    <source>
        <strain evidence="2 3">WN007</strain>
    </source>
</reference>
<dbReference type="EMBL" id="NSJZ01000014">
    <property type="protein sequence ID" value="PAU96425.1"/>
    <property type="molecule type" value="Genomic_DNA"/>
</dbReference>
<dbReference type="AlphaFoldDB" id="A0A2A2GHT7"/>
<dbReference type="Gene3D" id="3.40.630.30">
    <property type="match status" value="1"/>
</dbReference>
<dbReference type="SUPFAM" id="SSF55729">
    <property type="entry name" value="Acyl-CoA N-acyltransferases (Nat)"/>
    <property type="match status" value="1"/>
</dbReference>
<proteinExistence type="predicted"/>
<dbReference type="GO" id="GO:0016747">
    <property type="term" value="F:acyltransferase activity, transferring groups other than amino-acyl groups"/>
    <property type="evidence" value="ECO:0007669"/>
    <property type="project" value="InterPro"/>
</dbReference>
<keyword evidence="3" id="KW-1185">Reference proteome</keyword>
<dbReference type="InterPro" id="IPR000182">
    <property type="entry name" value="GNAT_dom"/>
</dbReference>
<dbReference type="InterPro" id="IPR052777">
    <property type="entry name" value="Acetyltransferase_Enz"/>
</dbReference>